<comment type="caution">
    <text evidence="2">The sequence shown here is derived from an EMBL/GenBank/DDBJ whole genome shotgun (WGS) entry which is preliminary data.</text>
</comment>
<sequence>MPPKKSNLNNARSREARRKRVERELNRQQNKSQQETQPKESGQQKGATARRRKARKRNIATAGKMPKPLNSQSQELIASLFTYFTQERDNGGPFLPLNCVRERVAAALNINVCTVTKISQKVKNNIVFDSPKRKRPHAKRVTNQDHLDIGSIRNQIYEMYESKETVNLGSILKELRNRQLFEGYETCIFQNGTLGRPWQDSAKKGVKTIKVDGKRYIILHAGNRNGFIPGAEVNYFKLLFEIGLRKDLL</sequence>
<feature type="compositionally biased region" description="Polar residues" evidence="1">
    <location>
        <begin position="1"/>
        <end position="11"/>
    </location>
</feature>
<evidence type="ECO:0000313" key="2">
    <source>
        <dbReference type="EMBL" id="KAF7282592.1"/>
    </source>
</evidence>
<accession>A0A834IPH8</accession>
<proteinExistence type="predicted"/>
<evidence type="ECO:0000313" key="3">
    <source>
        <dbReference type="Proteomes" id="UP000625711"/>
    </source>
</evidence>
<feature type="region of interest" description="Disordered" evidence="1">
    <location>
        <begin position="1"/>
        <end position="71"/>
    </location>
</feature>
<dbReference type="OrthoDB" id="6777573at2759"/>
<feature type="compositionally biased region" description="Polar residues" evidence="1">
    <location>
        <begin position="27"/>
        <end position="46"/>
    </location>
</feature>
<protein>
    <submittedName>
        <fullName evidence="2">Uncharacterized protein</fullName>
    </submittedName>
</protein>
<name>A0A834IPH8_RHYFE</name>
<keyword evidence="3" id="KW-1185">Reference proteome</keyword>
<reference evidence="2" key="1">
    <citation type="submission" date="2020-08" db="EMBL/GenBank/DDBJ databases">
        <title>Genome sequencing and assembly of the red palm weevil Rhynchophorus ferrugineus.</title>
        <authorList>
            <person name="Dias G.B."/>
            <person name="Bergman C.M."/>
            <person name="Manee M."/>
        </authorList>
    </citation>
    <scope>NUCLEOTIDE SEQUENCE</scope>
    <source>
        <strain evidence="2">AA-2017</strain>
        <tissue evidence="2">Whole larva</tissue>
    </source>
</reference>
<organism evidence="2 3">
    <name type="scientific">Rhynchophorus ferrugineus</name>
    <name type="common">Red palm weevil</name>
    <name type="synonym">Curculio ferrugineus</name>
    <dbReference type="NCBI Taxonomy" id="354439"/>
    <lineage>
        <taxon>Eukaryota</taxon>
        <taxon>Metazoa</taxon>
        <taxon>Ecdysozoa</taxon>
        <taxon>Arthropoda</taxon>
        <taxon>Hexapoda</taxon>
        <taxon>Insecta</taxon>
        <taxon>Pterygota</taxon>
        <taxon>Neoptera</taxon>
        <taxon>Endopterygota</taxon>
        <taxon>Coleoptera</taxon>
        <taxon>Polyphaga</taxon>
        <taxon>Cucujiformia</taxon>
        <taxon>Curculionidae</taxon>
        <taxon>Dryophthorinae</taxon>
        <taxon>Rhynchophorus</taxon>
    </lineage>
</organism>
<dbReference type="AlphaFoldDB" id="A0A834IPH8"/>
<gene>
    <name evidence="2" type="ORF">GWI33_002313</name>
</gene>
<dbReference type="Proteomes" id="UP000625711">
    <property type="component" value="Unassembled WGS sequence"/>
</dbReference>
<dbReference type="EMBL" id="JAACXV010000164">
    <property type="protein sequence ID" value="KAF7282592.1"/>
    <property type="molecule type" value="Genomic_DNA"/>
</dbReference>
<evidence type="ECO:0000256" key="1">
    <source>
        <dbReference type="SAM" id="MobiDB-lite"/>
    </source>
</evidence>
<feature type="compositionally biased region" description="Basic residues" evidence="1">
    <location>
        <begin position="48"/>
        <end position="58"/>
    </location>
</feature>